<protein>
    <submittedName>
        <fullName evidence="2">Uncharacterized protein</fullName>
    </submittedName>
</protein>
<evidence type="ECO:0000256" key="1">
    <source>
        <dbReference type="SAM" id="MobiDB-lite"/>
    </source>
</evidence>
<keyword evidence="4" id="KW-1185">Reference proteome</keyword>
<gene>
    <name evidence="3" type="ORF">AVEN_67539_1</name>
    <name evidence="2" type="ORF">AVEN_97636_1</name>
</gene>
<accession>A0A4Y2SU78</accession>
<dbReference type="AlphaFoldDB" id="A0A4Y2SU78"/>
<organism evidence="2 4">
    <name type="scientific">Araneus ventricosus</name>
    <name type="common">Orbweaver spider</name>
    <name type="synonym">Epeira ventricosa</name>
    <dbReference type="NCBI Taxonomy" id="182803"/>
    <lineage>
        <taxon>Eukaryota</taxon>
        <taxon>Metazoa</taxon>
        <taxon>Ecdysozoa</taxon>
        <taxon>Arthropoda</taxon>
        <taxon>Chelicerata</taxon>
        <taxon>Arachnida</taxon>
        <taxon>Araneae</taxon>
        <taxon>Araneomorphae</taxon>
        <taxon>Entelegynae</taxon>
        <taxon>Araneoidea</taxon>
        <taxon>Araneidae</taxon>
        <taxon>Araneus</taxon>
    </lineage>
</organism>
<comment type="caution">
    <text evidence="2">The sequence shown here is derived from an EMBL/GenBank/DDBJ whole genome shotgun (WGS) entry which is preliminary data.</text>
</comment>
<feature type="region of interest" description="Disordered" evidence="1">
    <location>
        <begin position="35"/>
        <end position="62"/>
    </location>
</feature>
<dbReference type="EMBL" id="BGPR01023513">
    <property type="protein sequence ID" value="GBN90739.1"/>
    <property type="molecule type" value="Genomic_DNA"/>
</dbReference>
<sequence>MRRKRYCERERRGAQVRRPFFHSFIIINLALHPGSKSREKVGSRLAERGRGEAAPPPTGSAKGRRTFLSLHRLRKTHFTCYVRRSSSWNSYSFNGTSLAGQKDAGYHVGLLLSGYWIYGQIADGLDVLTGEISV</sequence>
<feature type="compositionally biased region" description="Basic and acidic residues" evidence="1">
    <location>
        <begin position="36"/>
        <end position="51"/>
    </location>
</feature>
<proteinExistence type="predicted"/>
<dbReference type="EMBL" id="BGPR01023514">
    <property type="protein sequence ID" value="GBN90742.1"/>
    <property type="molecule type" value="Genomic_DNA"/>
</dbReference>
<reference evidence="2 4" key="1">
    <citation type="journal article" date="2019" name="Sci. Rep.">
        <title>Orb-weaving spider Araneus ventricosus genome elucidates the spidroin gene catalogue.</title>
        <authorList>
            <person name="Kono N."/>
            <person name="Nakamura H."/>
            <person name="Ohtoshi R."/>
            <person name="Moran D.A.P."/>
            <person name="Shinohara A."/>
            <person name="Yoshida Y."/>
            <person name="Fujiwara M."/>
            <person name="Mori M."/>
            <person name="Tomita M."/>
            <person name="Arakawa K."/>
        </authorList>
    </citation>
    <scope>NUCLEOTIDE SEQUENCE [LARGE SCALE GENOMIC DNA]</scope>
</reference>
<evidence type="ECO:0000313" key="4">
    <source>
        <dbReference type="Proteomes" id="UP000499080"/>
    </source>
</evidence>
<evidence type="ECO:0000313" key="2">
    <source>
        <dbReference type="EMBL" id="GBN90739.1"/>
    </source>
</evidence>
<dbReference type="Proteomes" id="UP000499080">
    <property type="component" value="Unassembled WGS sequence"/>
</dbReference>
<evidence type="ECO:0000313" key="3">
    <source>
        <dbReference type="EMBL" id="GBN90742.1"/>
    </source>
</evidence>
<name>A0A4Y2SU78_ARAVE</name>